<evidence type="ECO:0000313" key="2">
    <source>
        <dbReference type="EMBL" id="GGB73981.1"/>
    </source>
</evidence>
<dbReference type="Proteomes" id="UP000628854">
    <property type="component" value="Unassembled WGS sequence"/>
</dbReference>
<reference evidence="3" key="1">
    <citation type="journal article" date="2019" name="Int. J. Syst. Evol. Microbiol.">
        <title>The Global Catalogue of Microorganisms (GCM) 10K type strain sequencing project: providing services to taxonomists for standard genome sequencing and annotation.</title>
        <authorList>
            <consortium name="The Broad Institute Genomics Platform"/>
            <consortium name="The Broad Institute Genome Sequencing Center for Infectious Disease"/>
            <person name="Wu L."/>
            <person name="Ma J."/>
        </authorList>
    </citation>
    <scope>NUCLEOTIDE SEQUENCE [LARGE SCALE GENOMIC DNA]</scope>
    <source>
        <strain evidence="3">CGMCC 1.15928</strain>
    </source>
</reference>
<keyword evidence="1" id="KW-0812">Transmembrane</keyword>
<evidence type="ECO:0000313" key="3">
    <source>
        <dbReference type="Proteomes" id="UP000628854"/>
    </source>
</evidence>
<protein>
    <recommendedName>
        <fullName evidence="4">Activity regulator of membrane protease YbbK</fullName>
    </recommendedName>
</protein>
<dbReference type="EMBL" id="BMKF01000002">
    <property type="protein sequence ID" value="GGB73981.1"/>
    <property type="molecule type" value="Genomic_DNA"/>
</dbReference>
<comment type="caution">
    <text evidence="2">The sequence shown here is derived from an EMBL/GenBank/DDBJ whole genome shotgun (WGS) entry which is preliminary data.</text>
</comment>
<proteinExistence type="predicted"/>
<keyword evidence="1" id="KW-0472">Membrane</keyword>
<name>A0ABQ1JPG2_9PROT</name>
<dbReference type="RefSeq" id="WP_084391940.1">
    <property type="nucleotide sequence ID" value="NZ_BMKF01000002.1"/>
</dbReference>
<sequence length="84" mass="9098">MSAFFRAFVATVFVFEIAGAFALGFATLILLALHVHGIAFWSVEALTVAVVAYGSFLFFLRAYASEQRIAVEAKSGAEDWTESA</sequence>
<keyword evidence="1" id="KW-1133">Transmembrane helix</keyword>
<evidence type="ECO:0000256" key="1">
    <source>
        <dbReference type="SAM" id="Phobius"/>
    </source>
</evidence>
<gene>
    <name evidence="2" type="ORF">GCM10011503_23410</name>
</gene>
<evidence type="ECO:0008006" key="4">
    <source>
        <dbReference type="Google" id="ProtNLM"/>
    </source>
</evidence>
<feature type="transmembrane region" description="Helical" evidence="1">
    <location>
        <begin position="7"/>
        <end position="32"/>
    </location>
</feature>
<organism evidence="2 3">
    <name type="scientific">Henriciella pelagia</name>
    <dbReference type="NCBI Taxonomy" id="1977912"/>
    <lineage>
        <taxon>Bacteria</taxon>
        <taxon>Pseudomonadati</taxon>
        <taxon>Pseudomonadota</taxon>
        <taxon>Alphaproteobacteria</taxon>
        <taxon>Hyphomonadales</taxon>
        <taxon>Hyphomonadaceae</taxon>
        <taxon>Henriciella</taxon>
    </lineage>
</organism>
<keyword evidence="3" id="KW-1185">Reference proteome</keyword>
<feature type="transmembrane region" description="Helical" evidence="1">
    <location>
        <begin position="38"/>
        <end position="60"/>
    </location>
</feature>
<accession>A0ABQ1JPG2</accession>